<reference evidence="1" key="1">
    <citation type="submission" date="2014-11" db="EMBL/GenBank/DDBJ databases">
        <authorList>
            <person name="Amaro Gonzalez C."/>
        </authorList>
    </citation>
    <scope>NUCLEOTIDE SEQUENCE</scope>
</reference>
<dbReference type="AlphaFoldDB" id="A0A0E9TYW0"/>
<accession>A0A0E9TYW0</accession>
<evidence type="ECO:0000313" key="1">
    <source>
        <dbReference type="EMBL" id="JAH58834.1"/>
    </source>
</evidence>
<proteinExistence type="predicted"/>
<sequence length="54" mass="6374">MCVGGCAYEIRGFNTEARSETMKWRSIQLPFYFKWNHSFSQNPLGMEKYLCDSD</sequence>
<name>A0A0E9TYW0_ANGAN</name>
<protein>
    <submittedName>
        <fullName evidence="1">Uncharacterized protein</fullName>
    </submittedName>
</protein>
<dbReference type="EMBL" id="GBXM01049743">
    <property type="protein sequence ID" value="JAH58834.1"/>
    <property type="molecule type" value="Transcribed_RNA"/>
</dbReference>
<organism evidence="1">
    <name type="scientific">Anguilla anguilla</name>
    <name type="common">European freshwater eel</name>
    <name type="synonym">Muraena anguilla</name>
    <dbReference type="NCBI Taxonomy" id="7936"/>
    <lineage>
        <taxon>Eukaryota</taxon>
        <taxon>Metazoa</taxon>
        <taxon>Chordata</taxon>
        <taxon>Craniata</taxon>
        <taxon>Vertebrata</taxon>
        <taxon>Euteleostomi</taxon>
        <taxon>Actinopterygii</taxon>
        <taxon>Neopterygii</taxon>
        <taxon>Teleostei</taxon>
        <taxon>Anguilliformes</taxon>
        <taxon>Anguillidae</taxon>
        <taxon>Anguilla</taxon>
    </lineage>
</organism>
<reference evidence="1" key="2">
    <citation type="journal article" date="2015" name="Fish Shellfish Immunol.">
        <title>Early steps in the European eel (Anguilla anguilla)-Vibrio vulnificus interaction in the gills: Role of the RtxA13 toxin.</title>
        <authorList>
            <person name="Callol A."/>
            <person name="Pajuelo D."/>
            <person name="Ebbesson L."/>
            <person name="Teles M."/>
            <person name="MacKenzie S."/>
            <person name="Amaro C."/>
        </authorList>
    </citation>
    <scope>NUCLEOTIDE SEQUENCE</scope>
</reference>